<evidence type="ECO:0008006" key="5">
    <source>
        <dbReference type="Google" id="ProtNLM"/>
    </source>
</evidence>
<feature type="signal peptide" evidence="2">
    <location>
        <begin position="1"/>
        <end position="21"/>
    </location>
</feature>
<evidence type="ECO:0000256" key="1">
    <source>
        <dbReference type="SAM" id="MobiDB-lite"/>
    </source>
</evidence>
<reference evidence="3" key="2">
    <citation type="submission" date="2022-01" db="EMBL/GenBank/DDBJ databases">
        <authorList>
            <person name="Yamashiro T."/>
            <person name="Shiraishi A."/>
            <person name="Satake H."/>
            <person name="Nakayama K."/>
        </authorList>
    </citation>
    <scope>NUCLEOTIDE SEQUENCE</scope>
</reference>
<protein>
    <recommendedName>
        <fullName evidence="5">Secreted protein</fullName>
    </recommendedName>
</protein>
<name>A0ABQ5J4J8_9ASTR</name>
<dbReference type="EMBL" id="BQNB010021481">
    <property type="protein sequence ID" value="GJU06845.1"/>
    <property type="molecule type" value="Genomic_DNA"/>
</dbReference>
<keyword evidence="4" id="KW-1185">Reference proteome</keyword>
<evidence type="ECO:0000256" key="2">
    <source>
        <dbReference type="SAM" id="SignalP"/>
    </source>
</evidence>
<feature type="chain" id="PRO_5046063848" description="Secreted protein" evidence="2">
    <location>
        <begin position="22"/>
        <end position="172"/>
    </location>
</feature>
<evidence type="ECO:0000313" key="3">
    <source>
        <dbReference type="EMBL" id="GJU06845.1"/>
    </source>
</evidence>
<reference evidence="3" key="1">
    <citation type="journal article" date="2022" name="Int. J. Mol. Sci.">
        <title>Draft Genome of Tanacetum Coccineum: Genomic Comparison of Closely Related Tanacetum-Family Plants.</title>
        <authorList>
            <person name="Yamashiro T."/>
            <person name="Shiraishi A."/>
            <person name="Nakayama K."/>
            <person name="Satake H."/>
        </authorList>
    </citation>
    <scope>NUCLEOTIDE SEQUENCE</scope>
</reference>
<keyword evidence="2" id="KW-0732">Signal</keyword>
<dbReference type="Proteomes" id="UP001151760">
    <property type="component" value="Unassembled WGS sequence"/>
</dbReference>
<gene>
    <name evidence="3" type="ORF">Tco_1123275</name>
</gene>
<feature type="region of interest" description="Disordered" evidence="1">
    <location>
        <begin position="149"/>
        <end position="172"/>
    </location>
</feature>
<comment type="caution">
    <text evidence="3">The sequence shown here is derived from an EMBL/GenBank/DDBJ whole genome shotgun (WGS) entry which is preliminary data.</text>
</comment>
<sequence length="172" mass="19321">MRSGSVHLLLLLGLGFKADYGFVGTLDAEIRHDLDKEIGYEITDILEDPDEIAEEIPVIDVLNLLHRDRRSHARTARLMKSEARASRETWLQSMDASDTTRYEVTVLRTTILAQQNEIEDLRAADHQRQAQLAEALTLLRTVQTQMAALESQQTTARDPTHLDVPEEAGSSS</sequence>
<proteinExistence type="predicted"/>
<organism evidence="3 4">
    <name type="scientific">Tanacetum coccineum</name>
    <dbReference type="NCBI Taxonomy" id="301880"/>
    <lineage>
        <taxon>Eukaryota</taxon>
        <taxon>Viridiplantae</taxon>
        <taxon>Streptophyta</taxon>
        <taxon>Embryophyta</taxon>
        <taxon>Tracheophyta</taxon>
        <taxon>Spermatophyta</taxon>
        <taxon>Magnoliopsida</taxon>
        <taxon>eudicotyledons</taxon>
        <taxon>Gunneridae</taxon>
        <taxon>Pentapetalae</taxon>
        <taxon>asterids</taxon>
        <taxon>campanulids</taxon>
        <taxon>Asterales</taxon>
        <taxon>Asteraceae</taxon>
        <taxon>Asteroideae</taxon>
        <taxon>Anthemideae</taxon>
        <taxon>Anthemidinae</taxon>
        <taxon>Tanacetum</taxon>
    </lineage>
</organism>
<accession>A0ABQ5J4J8</accession>
<evidence type="ECO:0000313" key="4">
    <source>
        <dbReference type="Proteomes" id="UP001151760"/>
    </source>
</evidence>